<dbReference type="AlphaFoldDB" id="A0A9X1TCQ0"/>
<proteinExistence type="predicted"/>
<dbReference type="Proteomes" id="UP001139000">
    <property type="component" value="Unassembled WGS sequence"/>
</dbReference>
<gene>
    <name evidence="1" type="ORF">LXM26_00405</name>
</gene>
<evidence type="ECO:0000313" key="1">
    <source>
        <dbReference type="EMBL" id="MCF0059934.1"/>
    </source>
</evidence>
<comment type="caution">
    <text evidence="1">The sequence shown here is derived from an EMBL/GenBank/DDBJ whole genome shotgun (WGS) entry which is preliminary data.</text>
</comment>
<dbReference type="RefSeq" id="WP_234652235.1">
    <property type="nucleotide sequence ID" value="NZ_CP094997.1"/>
</dbReference>
<keyword evidence="2" id="KW-1185">Reference proteome</keyword>
<organism evidence="1 2">
    <name type="scientific">Dyadobacter chenwenxiniae</name>
    <dbReference type="NCBI Taxonomy" id="2906456"/>
    <lineage>
        <taxon>Bacteria</taxon>
        <taxon>Pseudomonadati</taxon>
        <taxon>Bacteroidota</taxon>
        <taxon>Cytophagia</taxon>
        <taxon>Cytophagales</taxon>
        <taxon>Spirosomataceae</taxon>
        <taxon>Dyadobacter</taxon>
    </lineage>
</organism>
<protein>
    <submittedName>
        <fullName evidence="1">Uncharacterized protein</fullName>
    </submittedName>
</protein>
<evidence type="ECO:0000313" key="2">
    <source>
        <dbReference type="Proteomes" id="UP001139000"/>
    </source>
</evidence>
<name>A0A9X1TCQ0_9BACT</name>
<accession>A0A9X1TCQ0</accession>
<dbReference type="EMBL" id="JAJTTC010000001">
    <property type="protein sequence ID" value="MCF0059934.1"/>
    <property type="molecule type" value="Genomic_DNA"/>
</dbReference>
<reference evidence="1" key="1">
    <citation type="submission" date="2021-12" db="EMBL/GenBank/DDBJ databases">
        <title>Novel species in genus Dyadobacter.</title>
        <authorList>
            <person name="Ma C."/>
        </authorList>
    </citation>
    <scope>NUCLEOTIDE SEQUENCE</scope>
    <source>
        <strain evidence="1">LJ419</strain>
    </source>
</reference>
<sequence length="95" mass="11177">MEYYDKTIFEITVEMKGYNSRWEERVWPFRELLAKIHNVNVAKGKAKRPWELMPFPSEMEEIAWQTKINGIKDFAKLKNDVKARGDGGSRVNSKV</sequence>